<feature type="transmembrane region" description="Helical" evidence="4">
    <location>
        <begin position="205"/>
        <end position="226"/>
    </location>
</feature>
<protein>
    <submittedName>
        <fullName evidence="6">Major facilitator superfamily domain-containing protein</fullName>
    </submittedName>
</protein>
<dbReference type="Gene3D" id="1.20.1250.20">
    <property type="entry name" value="MFS general substrate transporter like domains"/>
    <property type="match status" value="1"/>
</dbReference>
<feature type="transmembrane region" description="Helical" evidence="4">
    <location>
        <begin position="443"/>
        <end position="466"/>
    </location>
</feature>
<evidence type="ECO:0000256" key="2">
    <source>
        <dbReference type="ARBA" id="ARBA00006727"/>
    </source>
</evidence>
<feature type="domain" description="Major facilitator superfamily (MFS) profile" evidence="5">
    <location>
        <begin position="78"/>
        <end position="469"/>
    </location>
</feature>
<sequence length="477" mass="52157">MLDFDWSSQKGATFGVDARHDLNSELPTPEILAPRGAVPTIANQEPGPWIPSTQDGSTHASSQANEEKTVANLDHGWRPWLVVIGCFCLIVPSYGLLSSIGLFQTEWEKHQLRAYSKSDISWIISIFGFLDCFFAAPCEILFDRFGPRSLLLVGSTIYVASFIGLAFSTTYGQFMACFVVAGISCAAPTTVGFTVVSQWFKIREGLATGCVTVGSAVGGIFFSLVLQELFNRYEWRTGILILAGIIMAFMTIGNFLVERNEAQPTGAETEDSWDLTAIREMIISPKFWLVCFSVFAYEMVLFSQWGSIPSYAVSTNFGDQQFYLMMTYNFGAIVGRTLPSWLSDRKLGPVNTIIIMNVFTLLVVLVVWLPFGAMAVSALFVVTVLMGVGTGSFVPLGVQCVSGLCTSRTIGTWLGFVYTFSSFATLLGNPATEAILSRQGPNALMAFLAGALVFGLACMVSLRFMMHGGKWILARKI</sequence>
<keyword evidence="4" id="KW-0812">Transmembrane</keyword>
<evidence type="ECO:0000259" key="5">
    <source>
        <dbReference type="PROSITE" id="PS50850"/>
    </source>
</evidence>
<feature type="transmembrane region" description="Helical" evidence="4">
    <location>
        <begin position="149"/>
        <end position="167"/>
    </location>
</feature>
<evidence type="ECO:0000256" key="1">
    <source>
        <dbReference type="ARBA" id="ARBA00004141"/>
    </source>
</evidence>
<dbReference type="InterPro" id="IPR036259">
    <property type="entry name" value="MFS_trans_sf"/>
</dbReference>
<comment type="caution">
    <text evidence="6">The sequence shown here is derived from an EMBL/GenBank/DDBJ whole genome shotgun (WGS) entry which is preliminary data.</text>
</comment>
<feature type="transmembrane region" description="Helical" evidence="4">
    <location>
        <begin position="120"/>
        <end position="142"/>
    </location>
</feature>
<name>A0ABR3D8R1_NEUIN</name>
<reference evidence="6 7" key="1">
    <citation type="submission" date="2023-09" db="EMBL/GenBank/DDBJ databases">
        <title>Multi-omics analysis of a traditional fermented food reveals byproduct-associated fungal strains for waste-to-food upcycling.</title>
        <authorList>
            <consortium name="Lawrence Berkeley National Laboratory"/>
            <person name="Rekdal V.M."/>
            <person name="Villalobos-Escobedo J.M."/>
            <person name="Rodriguez-Valeron N."/>
            <person name="Garcia M.O."/>
            <person name="Vasquez D.P."/>
            <person name="Damayanti I."/>
            <person name="Sorensen P.M."/>
            <person name="Baidoo E.E."/>
            <person name="De Carvalho A.C."/>
            <person name="Riley R."/>
            <person name="Lipzen A."/>
            <person name="He G."/>
            <person name="Yan M."/>
            <person name="Haridas S."/>
            <person name="Daum C."/>
            <person name="Yoshinaga Y."/>
            <person name="Ng V."/>
            <person name="Grigoriev I.V."/>
            <person name="Munk R."/>
            <person name="Nuraida L."/>
            <person name="Wijaya C.H."/>
            <person name="Morales P.-C."/>
            <person name="Keasling J.D."/>
        </authorList>
    </citation>
    <scope>NUCLEOTIDE SEQUENCE [LARGE SCALE GENOMIC DNA]</scope>
    <source>
        <strain evidence="6 7">FGSC 2613</strain>
    </source>
</reference>
<keyword evidence="7" id="KW-1185">Reference proteome</keyword>
<comment type="similarity">
    <text evidence="2">Belongs to the major facilitator superfamily. Monocarboxylate porter (TC 2.A.1.13) family.</text>
</comment>
<dbReference type="PROSITE" id="PS50850">
    <property type="entry name" value="MFS"/>
    <property type="match status" value="1"/>
</dbReference>
<gene>
    <name evidence="6" type="ORF">QR685DRAFT_555188</name>
</gene>
<dbReference type="Proteomes" id="UP001451303">
    <property type="component" value="Unassembled WGS sequence"/>
</dbReference>
<keyword evidence="4" id="KW-0472">Membrane</keyword>
<feature type="region of interest" description="Disordered" evidence="3">
    <location>
        <begin position="43"/>
        <end position="65"/>
    </location>
</feature>
<feature type="transmembrane region" description="Helical" evidence="4">
    <location>
        <begin position="377"/>
        <end position="398"/>
    </location>
</feature>
<feature type="transmembrane region" description="Helical" evidence="4">
    <location>
        <begin position="320"/>
        <end position="338"/>
    </location>
</feature>
<dbReference type="PANTHER" id="PTHR11360:SF230">
    <property type="entry name" value="MONOCARBOXYLATE TRANSPORTER, PUTATIVE (AFU_ORTHOLOGUE AFUA_2G12790)-RELATED"/>
    <property type="match status" value="1"/>
</dbReference>
<keyword evidence="4" id="KW-1133">Transmembrane helix</keyword>
<feature type="transmembrane region" description="Helical" evidence="4">
    <location>
        <begin position="80"/>
        <end position="100"/>
    </location>
</feature>
<dbReference type="InterPro" id="IPR011701">
    <property type="entry name" value="MFS"/>
</dbReference>
<dbReference type="EMBL" id="JAVLET010000006">
    <property type="protein sequence ID" value="KAL0469073.1"/>
    <property type="molecule type" value="Genomic_DNA"/>
</dbReference>
<feature type="transmembrane region" description="Helical" evidence="4">
    <location>
        <begin position="173"/>
        <end position="193"/>
    </location>
</feature>
<organism evidence="6 7">
    <name type="scientific">Neurospora intermedia</name>
    <dbReference type="NCBI Taxonomy" id="5142"/>
    <lineage>
        <taxon>Eukaryota</taxon>
        <taxon>Fungi</taxon>
        <taxon>Dikarya</taxon>
        <taxon>Ascomycota</taxon>
        <taxon>Pezizomycotina</taxon>
        <taxon>Sordariomycetes</taxon>
        <taxon>Sordariomycetidae</taxon>
        <taxon>Sordariales</taxon>
        <taxon>Sordariaceae</taxon>
        <taxon>Neurospora</taxon>
    </lineage>
</organism>
<evidence type="ECO:0000313" key="6">
    <source>
        <dbReference type="EMBL" id="KAL0469073.1"/>
    </source>
</evidence>
<evidence type="ECO:0000256" key="3">
    <source>
        <dbReference type="SAM" id="MobiDB-lite"/>
    </source>
</evidence>
<evidence type="ECO:0000256" key="4">
    <source>
        <dbReference type="SAM" id="Phobius"/>
    </source>
</evidence>
<dbReference type="Pfam" id="PF07690">
    <property type="entry name" value="MFS_1"/>
    <property type="match status" value="1"/>
</dbReference>
<feature type="transmembrane region" description="Helical" evidence="4">
    <location>
        <begin position="350"/>
        <end position="371"/>
    </location>
</feature>
<dbReference type="SUPFAM" id="SSF103473">
    <property type="entry name" value="MFS general substrate transporter"/>
    <property type="match status" value="1"/>
</dbReference>
<dbReference type="PANTHER" id="PTHR11360">
    <property type="entry name" value="MONOCARBOXYLATE TRANSPORTER"/>
    <property type="match status" value="1"/>
</dbReference>
<proteinExistence type="inferred from homology"/>
<feature type="compositionally biased region" description="Polar residues" evidence="3">
    <location>
        <begin position="51"/>
        <end position="64"/>
    </location>
</feature>
<dbReference type="InterPro" id="IPR050327">
    <property type="entry name" value="Proton-linked_MCT"/>
</dbReference>
<accession>A0ABR3D8R1</accession>
<dbReference type="InterPro" id="IPR020846">
    <property type="entry name" value="MFS_dom"/>
</dbReference>
<feature type="transmembrane region" description="Helical" evidence="4">
    <location>
        <begin position="238"/>
        <end position="257"/>
    </location>
</feature>
<feature type="transmembrane region" description="Helical" evidence="4">
    <location>
        <begin position="287"/>
        <end position="308"/>
    </location>
</feature>
<feature type="transmembrane region" description="Helical" evidence="4">
    <location>
        <begin position="410"/>
        <end position="431"/>
    </location>
</feature>
<evidence type="ECO:0000313" key="7">
    <source>
        <dbReference type="Proteomes" id="UP001451303"/>
    </source>
</evidence>
<comment type="subcellular location">
    <subcellularLocation>
        <location evidence="1">Membrane</location>
        <topology evidence="1">Multi-pass membrane protein</topology>
    </subcellularLocation>
</comment>